<dbReference type="CDD" id="cd00048">
    <property type="entry name" value="DSRM_SF"/>
    <property type="match status" value="1"/>
</dbReference>
<name>A0A2N9FN73_FAGSY</name>
<gene>
    <name evidence="4" type="ORF">FSB_LOCUS16584</name>
</gene>
<evidence type="ECO:0000256" key="3">
    <source>
        <dbReference type="SAM" id="MobiDB-lite"/>
    </source>
</evidence>
<dbReference type="AlphaFoldDB" id="A0A2N9FN73"/>
<dbReference type="EC" id="3.6.4.13" evidence="1"/>
<evidence type="ECO:0000256" key="1">
    <source>
        <dbReference type="ARBA" id="ARBA00012552"/>
    </source>
</evidence>
<comment type="catalytic activity">
    <reaction evidence="2">
        <text>ATP + H2O = ADP + phosphate + H(+)</text>
        <dbReference type="Rhea" id="RHEA:13065"/>
        <dbReference type="ChEBI" id="CHEBI:15377"/>
        <dbReference type="ChEBI" id="CHEBI:15378"/>
        <dbReference type="ChEBI" id="CHEBI:30616"/>
        <dbReference type="ChEBI" id="CHEBI:43474"/>
        <dbReference type="ChEBI" id="CHEBI:456216"/>
        <dbReference type="EC" id="3.6.4.13"/>
    </reaction>
</comment>
<dbReference type="Gene3D" id="3.30.160.20">
    <property type="match status" value="1"/>
</dbReference>
<sequence length="564" mass="61661">MALVEDISPYCWSLKEKFKTQDAPWVKSKMKGAKAKGLDESTTWEDDAVDKGSLQEVSGLRSYDVIAKEYHAARLEATKAKEKGDKKSQEQAGNIIRKLKQELSALGLSDNILASEVGHELATGCASGDTIMSSMPYSYSEVKTLCNVEDGSPFVVGADESTFDGNDVDCCSSKESAIKSSPSSPIQEKPAAEEESEDVELGGFFSEDAVSNDVLPPEVLKLQKQERMRKLYNEKNLEKLDGIWKKEDPKKIPKAVLHQLCQRSGWEAPKFNKVHSKGNSFSYAVSVLRRSSGRGKSRKAGGLITLQLPDQDETFESAEDAQNRVAAFALCHLFPDLPVHLLVTEPYASLVMQWEEGESLANMEDVEEDRRASFVDSLLNADHSSSTASDDVTACSPSEKFQKLHVEENKNSTLAGFDSLVDTLAQMACPPPHLRLGGECAFGFKTHRDMLRTRAALPIAALKGDILQLLKENDVLVVCGETGSGKTTQVPQFILDDMIESGHGGQCNIICTQPRRIAAISVAERVADERCEPSPGSDGSLVGYQVRLDSARMYVPSSHLEFGA</sequence>
<dbReference type="EMBL" id="OIVN01001013">
    <property type="protein sequence ID" value="SPC88702.1"/>
    <property type="molecule type" value="Genomic_DNA"/>
</dbReference>
<feature type="region of interest" description="Disordered" evidence="3">
    <location>
        <begin position="174"/>
        <end position="198"/>
    </location>
</feature>
<dbReference type="GO" id="GO:0003724">
    <property type="term" value="F:RNA helicase activity"/>
    <property type="evidence" value="ECO:0007669"/>
    <property type="project" value="UniProtKB-EC"/>
</dbReference>
<evidence type="ECO:0000256" key="2">
    <source>
        <dbReference type="ARBA" id="ARBA00047984"/>
    </source>
</evidence>
<evidence type="ECO:0000313" key="4">
    <source>
        <dbReference type="EMBL" id="SPC88702.1"/>
    </source>
</evidence>
<accession>A0A2N9FN73</accession>
<dbReference type="PANTHER" id="PTHR18934">
    <property type="entry name" value="ATP-DEPENDENT RNA HELICASE"/>
    <property type="match status" value="1"/>
</dbReference>
<dbReference type="PANTHER" id="PTHR18934:SF246">
    <property type="entry name" value="DEXH-BOX ATP-DEPENDENT RNA HELICASE DEXH4, CHLOROPLASTIC-RELATED"/>
    <property type="match status" value="1"/>
</dbReference>
<dbReference type="GO" id="GO:0003723">
    <property type="term" value="F:RNA binding"/>
    <property type="evidence" value="ECO:0007669"/>
    <property type="project" value="TreeGrafter"/>
</dbReference>
<dbReference type="Gene3D" id="3.40.50.300">
    <property type="entry name" value="P-loop containing nucleotide triphosphate hydrolases"/>
    <property type="match status" value="1"/>
</dbReference>
<dbReference type="InterPro" id="IPR027417">
    <property type="entry name" value="P-loop_NTPase"/>
</dbReference>
<feature type="compositionally biased region" description="Low complexity" evidence="3">
    <location>
        <begin position="174"/>
        <end position="186"/>
    </location>
</feature>
<dbReference type="SUPFAM" id="SSF54768">
    <property type="entry name" value="dsRNA-binding domain-like"/>
    <property type="match status" value="1"/>
</dbReference>
<dbReference type="CDD" id="cd17917">
    <property type="entry name" value="DEXHc_RHA-like"/>
    <property type="match status" value="1"/>
</dbReference>
<reference evidence="4" key="1">
    <citation type="submission" date="2018-02" db="EMBL/GenBank/DDBJ databases">
        <authorList>
            <person name="Cohen D.B."/>
            <person name="Kent A.D."/>
        </authorList>
    </citation>
    <scope>NUCLEOTIDE SEQUENCE</scope>
</reference>
<proteinExistence type="predicted"/>
<organism evidence="4">
    <name type="scientific">Fagus sylvatica</name>
    <name type="common">Beechnut</name>
    <dbReference type="NCBI Taxonomy" id="28930"/>
    <lineage>
        <taxon>Eukaryota</taxon>
        <taxon>Viridiplantae</taxon>
        <taxon>Streptophyta</taxon>
        <taxon>Embryophyta</taxon>
        <taxon>Tracheophyta</taxon>
        <taxon>Spermatophyta</taxon>
        <taxon>Magnoliopsida</taxon>
        <taxon>eudicotyledons</taxon>
        <taxon>Gunneridae</taxon>
        <taxon>Pentapetalae</taxon>
        <taxon>rosids</taxon>
        <taxon>fabids</taxon>
        <taxon>Fagales</taxon>
        <taxon>Fagaceae</taxon>
        <taxon>Fagus</taxon>
    </lineage>
</organism>
<protein>
    <recommendedName>
        <fullName evidence="1">RNA helicase</fullName>
        <ecNumber evidence="1">3.6.4.13</ecNumber>
    </recommendedName>
</protein>
<dbReference type="SUPFAM" id="SSF52540">
    <property type="entry name" value="P-loop containing nucleoside triphosphate hydrolases"/>
    <property type="match status" value="1"/>
</dbReference>